<reference evidence="1 2" key="1">
    <citation type="submission" date="2020-08" db="EMBL/GenBank/DDBJ databases">
        <title>Genomic Encyclopedia of Type Strains, Phase III (KMG-III): the genomes of soil and plant-associated and newly described type strains.</title>
        <authorList>
            <person name="Whitman W."/>
        </authorList>
    </citation>
    <scope>NUCLEOTIDE SEQUENCE [LARGE SCALE GENOMIC DNA]</scope>
    <source>
        <strain evidence="1 2">CECT 8640</strain>
    </source>
</reference>
<sequence length="323" mass="35676">MRHDVQVLAGAQPAPVPPGDLAQALRYGPFDRALAAAIRRRGLSLSRLRAHLRSHDITIAQSTLSYWQRGLRHPAVPRALDTVRALERVLQLPEDSLVVLTGPHQRAPGLDRRVLSIAELSQSWAPTGALLDEFDGVSGSPCNSDLEVVTVFDDVRLTSTGEIAEMTSTMAVRARRSGPDGFVVTHQSEPEADIDTVRLRAGDGCRVGRVRKQRSSAGMVFELLFDRKLTEGDVHIFSFTLVCTTPVRAPTFYRVIRGRMQTYLIRLYFDPAMLPVRCTRVERAREGLTPTVSEPLLCGPDGFACAYFEALDPSLAGVDFLWE</sequence>
<organism evidence="1 2">
    <name type="scientific">Saccharothrix tamanrassetensis</name>
    <dbReference type="NCBI Taxonomy" id="1051531"/>
    <lineage>
        <taxon>Bacteria</taxon>
        <taxon>Bacillati</taxon>
        <taxon>Actinomycetota</taxon>
        <taxon>Actinomycetes</taxon>
        <taxon>Pseudonocardiales</taxon>
        <taxon>Pseudonocardiaceae</taxon>
        <taxon>Saccharothrix</taxon>
    </lineage>
</organism>
<dbReference type="Proteomes" id="UP000547510">
    <property type="component" value="Unassembled WGS sequence"/>
</dbReference>
<name>A0A841CCW9_9PSEU</name>
<keyword evidence="2" id="KW-1185">Reference proteome</keyword>
<evidence type="ECO:0000313" key="2">
    <source>
        <dbReference type="Proteomes" id="UP000547510"/>
    </source>
</evidence>
<dbReference type="AlphaFoldDB" id="A0A841CCW9"/>
<dbReference type="RefSeq" id="WP_184687666.1">
    <property type="nucleotide sequence ID" value="NZ_JACHJN010000001.1"/>
</dbReference>
<dbReference type="EMBL" id="JACHJN010000001">
    <property type="protein sequence ID" value="MBB5953865.1"/>
    <property type="molecule type" value="Genomic_DNA"/>
</dbReference>
<accession>A0A841CCW9</accession>
<comment type="caution">
    <text evidence="1">The sequence shown here is derived from an EMBL/GenBank/DDBJ whole genome shotgun (WGS) entry which is preliminary data.</text>
</comment>
<evidence type="ECO:0000313" key="1">
    <source>
        <dbReference type="EMBL" id="MBB5953865.1"/>
    </source>
</evidence>
<protein>
    <submittedName>
        <fullName evidence="1">Uncharacterized protein</fullName>
    </submittedName>
</protein>
<proteinExistence type="predicted"/>
<gene>
    <name evidence="1" type="ORF">FHS29_000435</name>
</gene>